<feature type="region of interest" description="Disordered" evidence="2">
    <location>
        <begin position="141"/>
        <end position="168"/>
    </location>
</feature>
<feature type="coiled-coil region" evidence="1">
    <location>
        <begin position="341"/>
        <end position="407"/>
    </location>
</feature>
<dbReference type="GO" id="GO:0031122">
    <property type="term" value="P:cytoplasmic microtubule organization"/>
    <property type="evidence" value="ECO:0007669"/>
    <property type="project" value="TreeGrafter"/>
</dbReference>
<dbReference type="PANTHER" id="PTHR18916:SF88">
    <property type="entry name" value="CAP-GLY DOMAIN-CONTAINING PROTEIN"/>
    <property type="match status" value="1"/>
</dbReference>
<evidence type="ECO:0000313" key="5">
    <source>
        <dbReference type="Proteomes" id="UP001146120"/>
    </source>
</evidence>
<protein>
    <recommendedName>
        <fullName evidence="3">CAP-Gly domain-containing protein</fullName>
    </recommendedName>
</protein>
<keyword evidence="5" id="KW-1185">Reference proteome</keyword>
<keyword evidence="1" id="KW-0175">Coiled coil</keyword>
<feature type="compositionally biased region" description="Polar residues" evidence="2">
    <location>
        <begin position="158"/>
        <end position="168"/>
    </location>
</feature>
<dbReference type="PROSITE" id="PS50245">
    <property type="entry name" value="CAP_GLY_2"/>
    <property type="match status" value="1"/>
</dbReference>
<evidence type="ECO:0000256" key="1">
    <source>
        <dbReference type="SAM" id="Coils"/>
    </source>
</evidence>
<dbReference type="GO" id="GO:0051010">
    <property type="term" value="F:microtubule plus-end binding"/>
    <property type="evidence" value="ECO:0007669"/>
    <property type="project" value="TreeGrafter"/>
</dbReference>
<dbReference type="EMBL" id="DAKRPA010000130">
    <property type="protein sequence ID" value="DAZ97591.1"/>
    <property type="molecule type" value="Genomic_DNA"/>
</dbReference>
<name>A0AAV2YTJ0_9STRA</name>
<dbReference type="Proteomes" id="UP001146120">
    <property type="component" value="Unassembled WGS sequence"/>
</dbReference>
<dbReference type="Pfam" id="PF01302">
    <property type="entry name" value="CAP_GLY"/>
    <property type="match status" value="1"/>
</dbReference>
<accession>A0AAV2YTJ0</accession>
<dbReference type="InterPro" id="IPR036859">
    <property type="entry name" value="CAP-Gly_dom_sf"/>
</dbReference>
<dbReference type="InterPro" id="IPR000938">
    <property type="entry name" value="CAP-Gly_domain"/>
</dbReference>
<evidence type="ECO:0000256" key="2">
    <source>
        <dbReference type="SAM" id="MobiDB-lite"/>
    </source>
</evidence>
<feature type="compositionally biased region" description="Polar residues" evidence="2">
    <location>
        <begin position="191"/>
        <end position="201"/>
    </location>
</feature>
<evidence type="ECO:0000313" key="4">
    <source>
        <dbReference type="EMBL" id="DAZ97591.1"/>
    </source>
</evidence>
<dbReference type="SUPFAM" id="SSF74924">
    <property type="entry name" value="Cap-Gly domain"/>
    <property type="match status" value="1"/>
</dbReference>
<dbReference type="GO" id="GO:0005938">
    <property type="term" value="C:cell cortex"/>
    <property type="evidence" value="ECO:0007669"/>
    <property type="project" value="TreeGrafter"/>
</dbReference>
<comment type="caution">
    <text evidence="4">The sequence shown here is derived from an EMBL/GenBank/DDBJ whole genome shotgun (WGS) entry which is preliminary data.</text>
</comment>
<dbReference type="GO" id="GO:0005634">
    <property type="term" value="C:nucleus"/>
    <property type="evidence" value="ECO:0007669"/>
    <property type="project" value="TreeGrafter"/>
</dbReference>
<feature type="region of interest" description="Disordered" evidence="2">
    <location>
        <begin position="191"/>
        <end position="258"/>
    </location>
</feature>
<reference evidence="4" key="2">
    <citation type="journal article" date="2023" name="Microbiol Resour">
        <title>Decontamination and Annotation of the Draft Genome Sequence of the Oomycete Lagenidium giganteum ARSEF 373.</title>
        <authorList>
            <person name="Morgan W.R."/>
            <person name="Tartar A."/>
        </authorList>
    </citation>
    <scope>NUCLEOTIDE SEQUENCE</scope>
    <source>
        <strain evidence="4">ARSEF 373</strain>
    </source>
</reference>
<feature type="compositionally biased region" description="Polar residues" evidence="2">
    <location>
        <begin position="209"/>
        <end position="219"/>
    </location>
</feature>
<sequence length="463" mass="51697">MALRSESGARTSSRDGFVHCLGRDASGGGSSARASRSDMMSMISGIPKPRSPSMVNTNSTYIRVPVDSRVVLSGRRYGFVRYAGKLKNELGEWYGIELDEPKGEHDGTWEKERYFDCAPHHGTFVRRKEIFYVKEVPVRVRSPPSPVNKDGSEDGDGSTISSADSSQDTVQAPILITPLVRTFKSFKRNSTTQAKAASDGSSIPAPQPSVLSDTTSPATSPKDIDVAEVVVQPDIATPVESMDSGSRGERDEQPTPLFLKRANIGSNIERRASAGSMLMSTNLGATAATARMLELEKEISLMKTNHENIVAVLRATNKQHAANVLELRAQVSALTEANNWLDKQLSAKNALITELRQFEKQDRISRSEVEKIIALKDQQIHTLEKEIAKLKQQMIRIETEKDSMLIQLQRHHRARQERDQHRISKLREDFLDMVSVMQQIRHCNERVTLQSELQDLKDLTFLF</sequence>
<gene>
    <name evidence="4" type="ORF">N0F65_002210</name>
</gene>
<dbReference type="Gene3D" id="2.30.30.190">
    <property type="entry name" value="CAP Gly-rich-like domain"/>
    <property type="match status" value="1"/>
</dbReference>
<organism evidence="4 5">
    <name type="scientific">Lagenidium giganteum</name>
    <dbReference type="NCBI Taxonomy" id="4803"/>
    <lineage>
        <taxon>Eukaryota</taxon>
        <taxon>Sar</taxon>
        <taxon>Stramenopiles</taxon>
        <taxon>Oomycota</taxon>
        <taxon>Peronosporomycetes</taxon>
        <taxon>Pythiales</taxon>
        <taxon>Pythiaceae</taxon>
    </lineage>
</organism>
<dbReference type="GO" id="GO:0035371">
    <property type="term" value="C:microtubule plus-end"/>
    <property type="evidence" value="ECO:0007669"/>
    <property type="project" value="TreeGrafter"/>
</dbReference>
<feature type="region of interest" description="Disordered" evidence="2">
    <location>
        <begin position="1"/>
        <end position="36"/>
    </location>
</feature>
<evidence type="ECO:0000259" key="3">
    <source>
        <dbReference type="PROSITE" id="PS50245"/>
    </source>
</evidence>
<dbReference type="SMART" id="SM01052">
    <property type="entry name" value="CAP_GLY"/>
    <property type="match status" value="1"/>
</dbReference>
<dbReference type="AlphaFoldDB" id="A0AAV2YTJ0"/>
<proteinExistence type="predicted"/>
<dbReference type="PANTHER" id="PTHR18916">
    <property type="entry name" value="DYNACTIN 1-RELATED MICROTUBULE-BINDING"/>
    <property type="match status" value="1"/>
</dbReference>
<feature type="domain" description="CAP-Gly" evidence="3">
    <location>
        <begin position="84"/>
        <end position="126"/>
    </location>
</feature>
<reference evidence="4" key="1">
    <citation type="submission" date="2022-11" db="EMBL/GenBank/DDBJ databases">
        <authorList>
            <person name="Morgan W.R."/>
            <person name="Tartar A."/>
        </authorList>
    </citation>
    <scope>NUCLEOTIDE SEQUENCE</scope>
    <source>
        <strain evidence="4">ARSEF 373</strain>
    </source>
</reference>